<gene>
    <name evidence="2" type="ORF">MPL3365_130524</name>
</gene>
<feature type="region of interest" description="Disordered" evidence="1">
    <location>
        <begin position="1"/>
        <end position="24"/>
    </location>
</feature>
<dbReference type="Proteomes" id="UP000046122">
    <property type="component" value="Unassembled WGS sequence"/>
</dbReference>
<evidence type="ECO:0000313" key="2">
    <source>
        <dbReference type="EMBL" id="CDX51554.1"/>
    </source>
</evidence>
<name>A0A090FWW1_MESPL</name>
<proteinExistence type="predicted"/>
<sequence>MARLAAPGHPRSPEHHGRPPRFTDLDKKLADRNRAICVKAGVTQGPHLDACMIDVAMIGPEAAKSFVGRPDPIAVGDQR</sequence>
<evidence type="ECO:0000313" key="3">
    <source>
        <dbReference type="Proteomes" id="UP000046122"/>
    </source>
</evidence>
<dbReference type="EMBL" id="CCNE01000005">
    <property type="protein sequence ID" value="CDX51554.1"/>
    <property type="molecule type" value="Genomic_DNA"/>
</dbReference>
<dbReference type="AlphaFoldDB" id="A0A090FWW1"/>
<organism evidence="2 3">
    <name type="scientific">Mesorhizobium plurifarium</name>
    <dbReference type="NCBI Taxonomy" id="69974"/>
    <lineage>
        <taxon>Bacteria</taxon>
        <taxon>Pseudomonadati</taxon>
        <taxon>Pseudomonadota</taxon>
        <taxon>Alphaproteobacteria</taxon>
        <taxon>Hyphomicrobiales</taxon>
        <taxon>Phyllobacteriaceae</taxon>
        <taxon>Mesorhizobium</taxon>
    </lineage>
</organism>
<reference evidence="2 3" key="1">
    <citation type="submission" date="2014-08" db="EMBL/GenBank/DDBJ databases">
        <authorList>
            <person name="Moulin Lionel"/>
        </authorList>
    </citation>
    <scope>NUCLEOTIDE SEQUENCE [LARGE SCALE GENOMIC DNA]</scope>
</reference>
<evidence type="ECO:0000256" key="1">
    <source>
        <dbReference type="SAM" id="MobiDB-lite"/>
    </source>
</evidence>
<accession>A0A090FWW1</accession>
<protein>
    <submittedName>
        <fullName evidence="2">Uncharacterized protein</fullName>
    </submittedName>
</protein>
<feature type="compositionally biased region" description="Basic and acidic residues" evidence="1">
    <location>
        <begin position="11"/>
        <end position="24"/>
    </location>
</feature>